<dbReference type="Pfam" id="PF12850">
    <property type="entry name" value="Metallophos_2"/>
    <property type="match status" value="1"/>
</dbReference>
<sequence>MIAIISDIHSNIQALKAVLKELEGVDEIWSLGDLVGYGPNPNEVIDILKGKLSISLAGNHDKGAIGKIDMSDFTKDAAQAIFFTQKELSSENKRYLEELPTTQTSKRFTLAHGAPGENEWEYILSYESALYNFDQFKTPWCFVGHTHLPVVFSKKAPHVLVPQEDEAIKLDSADKLIINPGSVGQPRDGIAKSSYALLDEKKNEFVLKRVDYDISATQEAMEKRGLPKNLIERLSMGL</sequence>
<evidence type="ECO:0000259" key="1">
    <source>
        <dbReference type="Pfam" id="PF12850"/>
    </source>
</evidence>
<dbReference type="EMBL" id="LAZR01043195">
    <property type="protein sequence ID" value="KKL07666.1"/>
    <property type="molecule type" value="Genomic_DNA"/>
</dbReference>
<proteinExistence type="predicted"/>
<reference evidence="2" key="1">
    <citation type="journal article" date="2015" name="Nature">
        <title>Complex archaea that bridge the gap between prokaryotes and eukaryotes.</title>
        <authorList>
            <person name="Spang A."/>
            <person name="Saw J.H."/>
            <person name="Jorgensen S.L."/>
            <person name="Zaremba-Niedzwiedzka K."/>
            <person name="Martijn J."/>
            <person name="Lind A.E."/>
            <person name="van Eijk R."/>
            <person name="Schleper C."/>
            <person name="Guy L."/>
            <person name="Ettema T.J."/>
        </authorList>
    </citation>
    <scope>NUCLEOTIDE SEQUENCE</scope>
</reference>
<dbReference type="GO" id="GO:0016791">
    <property type="term" value="F:phosphatase activity"/>
    <property type="evidence" value="ECO:0007669"/>
    <property type="project" value="TreeGrafter"/>
</dbReference>
<dbReference type="InterPro" id="IPR011152">
    <property type="entry name" value="Pesterase_MJ0912"/>
</dbReference>
<dbReference type="InterPro" id="IPR024654">
    <property type="entry name" value="Calcineurin-like_PHP_lpxH"/>
</dbReference>
<comment type="caution">
    <text evidence="2">The sequence shown here is derived from an EMBL/GenBank/DDBJ whole genome shotgun (WGS) entry which is preliminary data.</text>
</comment>
<dbReference type="InterPro" id="IPR050126">
    <property type="entry name" value="Ap4A_hydrolase"/>
</dbReference>
<dbReference type="PANTHER" id="PTHR42850:SF2">
    <property type="entry name" value="BLL5683 PROTEIN"/>
    <property type="match status" value="1"/>
</dbReference>
<dbReference type="GO" id="GO:0005737">
    <property type="term" value="C:cytoplasm"/>
    <property type="evidence" value="ECO:0007669"/>
    <property type="project" value="TreeGrafter"/>
</dbReference>
<dbReference type="InterPro" id="IPR029052">
    <property type="entry name" value="Metallo-depent_PP-like"/>
</dbReference>
<dbReference type="PIRSF" id="PIRSF000883">
    <property type="entry name" value="Pesterase_MJ0912"/>
    <property type="match status" value="1"/>
</dbReference>
<protein>
    <recommendedName>
        <fullName evidence="1">Calcineurin-like phosphoesterase domain-containing protein</fullName>
    </recommendedName>
</protein>
<accession>A0A0F9CPS2</accession>
<dbReference type="PANTHER" id="PTHR42850">
    <property type="entry name" value="METALLOPHOSPHOESTERASE"/>
    <property type="match status" value="1"/>
</dbReference>
<gene>
    <name evidence="2" type="ORF">LCGC14_2583710</name>
</gene>
<dbReference type="AlphaFoldDB" id="A0A0F9CPS2"/>
<organism evidence="2">
    <name type="scientific">marine sediment metagenome</name>
    <dbReference type="NCBI Taxonomy" id="412755"/>
    <lineage>
        <taxon>unclassified sequences</taxon>
        <taxon>metagenomes</taxon>
        <taxon>ecological metagenomes</taxon>
    </lineage>
</organism>
<dbReference type="Gene3D" id="3.60.21.10">
    <property type="match status" value="1"/>
</dbReference>
<name>A0A0F9CPS2_9ZZZZ</name>
<dbReference type="SUPFAM" id="SSF56300">
    <property type="entry name" value="Metallo-dependent phosphatases"/>
    <property type="match status" value="1"/>
</dbReference>
<evidence type="ECO:0000313" key="2">
    <source>
        <dbReference type="EMBL" id="KKL07666.1"/>
    </source>
</evidence>
<feature type="domain" description="Calcineurin-like phosphoesterase" evidence="1">
    <location>
        <begin position="2"/>
        <end position="202"/>
    </location>
</feature>